<organism evidence="6 7">
    <name type="scientific">Acinetobacter lwoffii</name>
    <dbReference type="NCBI Taxonomy" id="28090"/>
    <lineage>
        <taxon>Bacteria</taxon>
        <taxon>Pseudomonadati</taxon>
        <taxon>Pseudomonadota</taxon>
        <taxon>Gammaproteobacteria</taxon>
        <taxon>Moraxellales</taxon>
        <taxon>Moraxellaceae</taxon>
        <taxon>Acinetobacter</taxon>
    </lineage>
</organism>
<dbReference type="Gene3D" id="3.40.190.10">
    <property type="entry name" value="Periplasmic binding protein-like II"/>
    <property type="match status" value="2"/>
</dbReference>
<dbReference type="GO" id="GO:0012505">
    <property type="term" value="C:endomembrane system"/>
    <property type="evidence" value="ECO:0007669"/>
    <property type="project" value="UniProtKB-SubCell"/>
</dbReference>
<evidence type="ECO:0000256" key="2">
    <source>
        <dbReference type="ARBA" id="ARBA00022448"/>
    </source>
</evidence>
<dbReference type="PANTHER" id="PTHR30024:SF43">
    <property type="entry name" value="BLL4572 PROTEIN"/>
    <property type="match status" value="1"/>
</dbReference>
<name>A0A4Q4DWE9_ACILW</name>
<dbReference type="RefSeq" id="WP_004731037.1">
    <property type="nucleotide sequence ID" value="NZ_CP046296.1"/>
</dbReference>
<evidence type="ECO:0000313" key="7">
    <source>
        <dbReference type="Proteomes" id="UP000293391"/>
    </source>
</evidence>
<reference evidence="6" key="2">
    <citation type="journal article" date="2019" name="Nat. Commun.">
        <title>Spatiotemporal dynamics of multidrug resistant bacteria on intensive care unit surfaces.</title>
        <authorList>
            <person name="D'Souza A.W."/>
            <person name="Potter R.F."/>
            <person name="Wallace M."/>
            <person name="Shupe A."/>
            <person name="Patel S."/>
            <person name="Sun X."/>
            <person name="Gul D."/>
            <person name="Kwon J.H."/>
            <person name="Andleeb S."/>
            <person name="Burnham C.D."/>
            <person name="Dantas G."/>
        </authorList>
    </citation>
    <scope>NUCLEOTIDE SEQUENCE</scope>
    <source>
        <strain evidence="6">AL_065</strain>
    </source>
</reference>
<keyword evidence="3" id="KW-1003">Cell membrane</keyword>
<accession>A0A4Q4DWE9</accession>
<evidence type="ECO:0000256" key="1">
    <source>
        <dbReference type="ARBA" id="ARBA00004308"/>
    </source>
</evidence>
<dbReference type="EMBL" id="CP078045">
    <property type="protein sequence ID" value="QXR06082.1"/>
    <property type="molecule type" value="Genomic_DNA"/>
</dbReference>
<dbReference type="AlphaFoldDB" id="A0A4Q4DWE9"/>
<reference evidence="6" key="3">
    <citation type="submission" date="2021-06" db="EMBL/GenBank/DDBJ databases">
        <authorList>
            <person name="Diorio-Toth L."/>
        </authorList>
    </citation>
    <scope>NUCLEOTIDE SEQUENCE</scope>
    <source>
        <strain evidence="6">AL_065</strain>
    </source>
</reference>
<sequence length="338" mass="38412">MSTLEKTELNIGYIPLLDCVAILWAEKQGYFAEQGLTINLIREASWSSLRDRLAYGFLDAAHSLSAMLPAAALGTDQLQVALQTPLVLSVNQAFISLRQDLCYELGIQPEDDEQSTSKKLVQALQQNHPINLAYVYKYSIHHYCLKEWLALTDPQLAKNIQLMTSPPPSMVKGISKQVFDGFCVGEPWNIQAKLEGYSFIVAASQNVIPKVADKVLAMTQEWAEQHPFTVEAVVKAVQKAQDDLKQRPDLSEVWDMLVDYQIIQFECSAQRHVYDFYKIKNIIRNFVGESAQPKVDDFIWLLQQMQKWENIEMTAAEKKQIAQQCIYSLQNQHADIIG</sequence>
<keyword evidence="2" id="KW-0813">Transport</keyword>
<dbReference type="CDD" id="cd13553">
    <property type="entry name" value="PBP2_NrtA_CpmA_like"/>
    <property type="match status" value="1"/>
</dbReference>
<comment type="subcellular location">
    <subcellularLocation>
        <location evidence="1">Endomembrane system</location>
    </subcellularLocation>
</comment>
<proteinExistence type="predicted"/>
<dbReference type="SUPFAM" id="SSF53850">
    <property type="entry name" value="Periplasmic binding protein-like II"/>
    <property type="match status" value="1"/>
</dbReference>
<reference evidence="6" key="1">
    <citation type="submission" date="2018-10" db="EMBL/GenBank/DDBJ databases">
        <authorList>
            <person name="D'Souza A.W."/>
            <person name="Potter R.F."/>
            <person name="Wallace M."/>
            <person name="Shupe A."/>
            <person name="Patel S."/>
            <person name="Sun S."/>
            <person name="Gul D."/>
            <person name="Kwon J.H."/>
            <person name="Andleeb S."/>
            <person name="Burnham C.-A.D."/>
            <person name="Dantas G."/>
        </authorList>
    </citation>
    <scope>NUCLEOTIDE SEQUENCE</scope>
    <source>
        <strain evidence="6">AL_065</strain>
    </source>
</reference>
<dbReference type="InterPro" id="IPR044527">
    <property type="entry name" value="NrtA/CpmA_ABC-bd_dom"/>
</dbReference>
<dbReference type="Proteomes" id="UP000293391">
    <property type="component" value="Chromosome"/>
</dbReference>
<evidence type="ECO:0000256" key="3">
    <source>
        <dbReference type="ARBA" id="ARBA00022475"/>
    </source>
</evidence>
<evidence type="ECO:0000256" key="4">
    <source>
        <dbReference type="ARBA" id="ARBA00022519"/>
    </source>
</evidence>
<keyword evidence="4" id="KW-0997">Cell inner membrane</keyword>
<gene>
    <name evidence="6" type="ORF">EVX74_007960</name>
</gene>
<evidence type="ECO:0000256" key="5">
    <source>
        <dbReference type="ARBA" id="ARBA00023136"/>
    </source>
</evidence>
<protein>
    <submittedName>
        <fullName evidence="6">ABC transporter substrate-binding protein</fullName>
    </submittedName>
</protein>
<keyword evidence="5" id="KW-0472">Membrane</keyword>
<dbReference type="Pfam" id="PF13379">
    <property type="entry name" value="NMT1_2"/>
    <property type="match status" value="1"/>
</dbReference>
<evidence type="ECO:0000313" key="6">
    <source>
        <dbReference type="EMBL" id="QXR06082.1"/>
    </source>
</evidence>
<dbReference type="PANTHER" id="PTHR30024">
    <property type="entry name" value="ALIPHATIC SULFONATES-BINDING PROTEIN-RELATED"/>
    <property type="match status" value="1"/>
</dbReference>